<sequence length="58" mass="6417">AGGVWETKREDVQEEFVSEASLQLTGEKLLCLFVDSCLVVKLSLKSFPVIMNLSSTQL</sequence>
<accession>A0ABV0RZF7</accession>
<organism evidence="1 2">
    <name type="scientific">Xenoophorus captivus</name>
    <dbReference type="NCBI Taxonomy" id="1517983"/>
    <lineage>
        <taxon>Eukaryota</taxon>
        <taxon>Metazoa</taxon>
        <taxon>Chordata</taxon>
        <taxon>Craniata</taxon>
        <taxon>Vertebrata</taxon>
        <taxon>Euteleostomi</taxon>
        <taxon>Actinopterygii</taxon>
        <taxon>Neopterygii</taxon>
        <taxon>Teleostei</taxon>
        <taxon>Neoteleostei</taxon>
        <taxon>Acanthomorphata</taxon>
        <taxon>Ovalentaria</taxon>
        <taxon>Atherinomorphae</taxon>
        <taxon>Cyprinodontiformes</taxon>
        <taxon>Goodeidae</taxon>
        <taxon>Xenoophorus</taxon>
    </lineage>
</organism>
<feature type="non-terminal residue" evidence="1">
    <location>
        <position position="1"/>
    </location>
</feature>
<evidence type="ECO:0000313" key="1">
    <source>
        <dbReference type="EMBL" id="MEQ2213662.1"/>
    </source>
</evidence>
<keyword evidence="2" id="KW-1185">Reference proteome</keyword>
<proteinExistence type="predicted"/>
<name>A0ABV0RZF7_9TELE</name>
<protein>
    <submittedName>
        <fullName evidence="1">Uncharacterized protein</fullName>
    </submittedName>
</protein>
<dbReference type="Proteomes" id="UP001434883">
    <property type="component" value="Unassembled WGS sequence"/>
</dbReference>
<dbReference type="EMBL" id="JAHRIN010062758">
    <property type="protein sequence ID" value="MEQ2213662.1"/>
    <property type="molecule type" value="Genomic_DNA"/>
</dbReference>
<comment type="caution">
    <text evidence="1">The sequence shown here is derived from an EMBL/GenBank/DDBJ whole genome shotgun (WGS) entry which is preliminary data.</text>
</comment>
<reference evidence="1 2" key="1">
    <citation type="submission" date="2021-06" db="EMBL/GenBank/DDBJ databases">
        <authorList>
            <person name="Palmer J.M."/>
        </authorList>
    </citation>
    <scope>NUCLEOTIDE SEQUENCE [LARGE SCALE GENOMIC DNA]</scope>
    <source>
        <strain evidence="1 2">XC_2019</strain>
        <tissue evidence="1">Muscle</tissue>
    </source>
</reference>
<gene>
    <name evidence="1" type="ORF">XENOCAPTIV_018739</name>
</gene>
<evidence type="ECO:0000313" key="2">
    <source>
        <dbReference type="Proteomes" id="UP001434883"/>
    </source>
</evidence>